<feature type="compositionally biased region" description="Basic and acidic residues" evidence="5">
    <location>
        <begin position="100"/>
        <end position="115"/>
    </location>
</feature>
<gene>
    <name evidence="6" type="ORF">DB88DRAFT_495748</name>
</gene>
<evidence type="ECO:0000256" key="3">
    <source>
        <dbReference type="ARBA" id="ARBA00022946"/>
    </source>
</evidence>
<dbReference type="Pfam" id="PF06644">
    <property type="entry name" value="ATP11"/>
    <property type="match status" value="1"/>
</dbReference>
<accession>A0AAD9CV46</accession>
<evidence type="ECO:0000256" key="1">
    <source>
        <dbReference type="ARBA" id="ARBA00004173"/>
    </source>
</evidence>
<dbReference type="PANTHER" id="PTHR13126">
    <property type="entry name" value="CHAPERONE ATP11"/>
    <property type="match status" value="1"/>
</dbReference>
<name>A0AAD9CV46_PAPLA</name>
<dbReference type="Proteomes" id="UP001182556">
    <property type="component" value="Unassembled WGS sequence"/>
</dbReference>
<protein>
    <submittedName>
        <fullName evidence="6">ATP11 protein-domain-containing protein</fullName>
    </submittedName>
</protein>
<comment type="similarity">
    <text evidence="2">Belongs to the ATP11 family.</text>
</comment>
<dbReference type="EMBL" id="JAODAN010000008">
    <property type="protein sequence ID" value="KAK1922624.1"/>
    <property type="molecule type" value="Genomic_DNA"/>
</dbReference>
<evidence type="ECO:0000313" key="6">
    <source>
        <dbReference type="EMBL" id="KAK1922624.1"/>
    </source>
</evidence>
<feature type="region of interest" description="Disordered" evidence="5">
    <location>
        <begin position="94"/>
        <end position="141"/>
    </location>
</feature>
<dbReference type="AlphaFoldDB" id="A0AAD9CV46"/>
<dbReference type="InterPro" id="IPR010591">
    <property type="entry name" value="ATP11"/>
</dbReference>
<reference evidence="6" key="1">
    <citation type="submission" date="2023-02" db="EMBL/GenBank/DDBJ databases">
        <title>Identification and recombinant expression of a fungal hydrolase from Papiliotrema laurentii that hydrolyzes apple cutin and clears colloidal polyester polyurethane.</title>
        <authorList>
            <consortium name="DOE Joint Genome Institute"/>
            <person name="Roman V.A."/>
            <person name="Bojanowski C."/>
            <person name="Crable B.R."/>
            <person name="Wagner D.N."/>
            <person name="Hung C.S."/>
            <person name="Nadeau L.J."/>
            <person name="Schratz L."/>
            <person name="Haridas S."/>
            <person name="Pangilinan J."/>
            <person name="Lipzen A."/>
            <person name="Na H."/>
            <person name="Yan M."/>
            <person name="Ng V."/>
            <person name="Grigoriev I.V."/>
            <person name="Spatafora J.W."/>
            <person name="Barlow D."/>
            <person name="Biffinger J."/>
            <person name="Kelley-Loughnane N."/>
            <person name="Varaljay V.A."/>
            <person name="Crookes-Goodson W.J."/>
        </authorList>
    </citation>
    <scope>NUCLEOTIDE SEQUENCE</scope>
    <source>
        <strain evidence="6">5307AH</strain>
    </source>
</reference>
<evidence type="ECO:0000256" key="2">
    <source>
        <dbReference type="ARBA" id="ARBA00009116"/>
    </source>
</evidence>
<comment type="caution">
    <text evidence="6">The sequence shown here is derived from an EMBL/GenBank/DDBJ whole genome shotgun (WGS) entry which is preliminary data.</text>
</comment>
<evidence type="ECO:0000256" key="4">
    <source>
        <dbReference type="ARBA" id="ARBA00023128"/>
    </source>
</evidence>
<evidence type="ECO:0000256" key="5">
    <source>
        <dbReference type="SAM" id="MobiDB-lite"/>
    </source>
</evidence>
<feature type="compositionally biased region" description="Basic and acidic residues" evidence="5">
    <location>
        <begin position="124"/>
        <end position="135"/>
    </location>
</feature>
<keyword evidence="7" id="KW-1185">Reference proteome</keyword>
<dbReference type="GO" id="GO:0033615">
    <property type="term" value="P:mitochondrial proton-transporting ATP synthase complex assembly"/>
    <property type="evidence" value="ECO:0007669"/>
    <property type="project" value="TreeGrafter"/>
</dbReference>
<proteinExistence type="inferred from homology"/>
<sequence>MTILTSLPALRHAAASSSRLGPARLFCSTPLRRDIMAEIDKTLNPRELIERKRKEFEAKYGDKLKKRVESEGVSDLEALKAKVMAPSVKQALKAKQSVKQYKEDKAREEQEDKAMRAKQNAEAAEAKRQKRKQEGDGSGIKPLSSILNLPLLHMTPHDRDAIAKIWTAYHTSHPTLSSSFLSAFLPTSNYTTMLETAKQNPFFVLPLPRPATSDSEVGEVLTDSYEMFYVQWLFHPTSGEAMPPSPDSEPKKLPLTSSIIFTPLEEFKKSGEWAQPYLVMTHYPEMANSHDLVLMRGEITPVAAGGPVGSDANPGFLLSQQQAQLLALALQKFYCTGIELPGEGTQGKAERLRRAEALRGFREKPEEWDWKGLVDMAYGGIV</sequence>
<dbReference type="GO" id="GO:0005739">
    <property type="term" value="C:mitochondrion"/>
    <property type="evidence" value="ECO:0007669"/>
    <property type="project" value="UniProtKB-SubCell"/>
</dbReference>
<evidence type="ECO:0000313" key="7">
    <source>
        <dbReference type="Proteomes" id="UP001182556"/>
    </source>
</evidence>
<comment type="subcellular location">
    <subcellularLocation>
        <location evidence="1">Mitochondrion</location>
    </subcellularLocation>
</comment>
<organism evidence="6 7">
    <name type="scientific">Papiliotrema laurentii</name>
    <name type="common">Cryptococcus laurentii</name>
    <dbReference type="NCBI Taxonomy" id="5418"/>
    <lineage>
        <taxon>Eukaryota</taxon>
        <taxon>Fungi</taxon>
        <taxon>Dikarya</taxon>
        <taxon>Basidiomycota</taxon>
        <taxon>Agaricomycotina</taxon>
        <taxon>Tremellomycetes</taxon>
        <taxon>Tremellales</taxon>
        <taxon>Rhynchogastremaceae</taxon>
        <taxon>Papiliotrema</taxon>
    </lineage>
</organism>
<keyword evidence="3" id="KW-0809">Transit peptide</keyword>
<dbReference type="PANTHER" id="PTHR13126:SF0">
    <property type="entry name" value="ATP SYNTHASE MITOCHONDRIAL F1 COMPLEX ASSEMBLY FACTOR 1"/>
    <property type="match status" value="1"/>
</dbReference>
<keyword evidence="4" id="KW-0496">Mitochondrion</keyword>